<keyword evidence="1" id="KW-0812">Transmembrane</keyword>
<gene>
    <name evidence="2" type="ORF">F0254_20655</name>
</gene>
<reference evidence="2 3" key="1">
    <citation type="submission" date="2019-09" db="EMBL/GenBank/DDBJ databases">
        <title>Draft genome sequencing and comparative genomics of hatchery-associated Vibrios.</title>
        <authorList>
            <person name="Kehlet-Delgado H."/>
            <person name="Mueller R.S."/>
        </authorList>
    </citation>
    <scope>NUCLEOTIDE SEQUENCE [LARGE SCALE GENOMIC DNA]</scope>
    <source>
        <strain evidence="2 3">081416A</strain>
    </source>
</reference>
<evidence type="ECO:0000313" key="2">
    <source>
        <dbReference type="EMBL" id="NOI11250.1"/>
    </source>
</evidence>
<protein>
    <submittedName>
        <fullName evidence="2">Uncharacterized protein</fullName>
    </submittedName>
</protein>
<dbReference type="EMBL" id="VTYF01000015">
    <property type="protein sequence ID" value="NOI11250.1"/>
    <property type="molecule type" value="Genomic_DNA"/>
</dbReference>
<accession>A0A7Y4B646</accession>
<keyword evidence="1" id="KW-0472">Membrane</keyword>
<feature type="transmembrane region" description="Helical" evidence="1">
    <location>
        <begin position="12"/>
        <end position="30"/>
    </location>
</feature>
<keyword evidence="1" id="KW-1133">Transmembrane helix</keyword>
<evidence type="ECO:0000313" key="3">
    <source>
        <dbReference type="Proteomes" id="UP000532247"/>
    </source>
</evidence>
<evidence type="ECO:0000256" key="1">
    <source>
        <dbReference type="SAM" id="Phobius"/>
    </source>
</evidence>
<comment type="caution">
    <text evidence="2">The sequence shown here is derived from an EMBL/GenBank/DDBJ whole genome shotgun (WGS) entry which is preliminary data.</text>
</comment>
<dbReference type="Proteomes" id="UP000532247">
    <property type="component" value="Unassembled WGS sequence"/>
</dbReference>
<name>A0A7Y4B646_VIBAL</name>
<dbReference type="AlphaFoldDB" id="A0A7Y4B646"/>
<sequence length="85" mass="9920">MTKQQGSSLLSFLWLVVKGFLSVLVFFLDLSTSNDSRSTKHVSFDDNLSDDKYYDNLGKEYERGLDGKLRNNVEQKKEKFDPHLW</sequence>
<dbReference type="RefSeq" id="WP_025443231.1">
    <property type="nucleotide sequence ID" value="NZ_JBBKUW010000013.1"/>
</dbReference>
<proteinExistence type="predicted"/>
<organism evidence="2 3">
    <name type="scientific">Vibrio alginolyticus</name>
    <dbReference type="NCBI Taxonomy" id="663"/>
    <lineage>
        <taxon>Bacteria</taxon>
        <taxon>Pseudomonadati</taxon>
        <taxon>Pseudomonadota</taxon>
        <taxon>Gammaproteobacteria</taxon>
        <taxon>Vibrionales</taxon>
        <taxon>Vibrionaceae</taxon>
        <taxon>Vibrio</taxon>
    </lineage>
</organism>